<dbReference type="Proteomes" id="UP000789706">
    <property type="component" value="Unassembled WGS sequence"/>
</dbReference>
<protein>
    <submittedName>
        <fullName evidence="3">9347_t:CDS:1</fullName>
    </submittedName>
</protein>
<feature type="compositionally biased region" description="Basic residues" evidence="2">
    <location>
        <begin position="21"/>
        <end position="30"/>
    </location>
</feature>
<evidence type="ECO:0000313" key="4">
    <source>
        <dbReference type="Proteomes" id="UP000789706"/>
    </source>
</evidence>
<gene>
    <name evidence="3" type="ORF">DEBURN_LOCUS951</name>
</gene>
<dbReference type="AlphaFoldDB" id="A0A9N8YNK1"/>
<comment type="caution">
    <text evidence="3">The sequence shown here is derived from an EMBL/GenBank/DDBJ whole genome shotgun (WGS) entry which is preliminary data.</text>
</comment>
<feature type="region of interest" description="Disordered" evidence="2">
    <location>
        <begin position="628"/>
        <end position="673"/>
    </location>
</feature>
<keyword evidence="1" id="KW-0175">Coiled coil</keyword>
<dbReference type="EMBL" id="CAJVPK010000035">
    <property type="protein sequence ID" value="CAG8436035.1"/>
    <property type="molecule type" value="Genomic_DNA"/>
</dbReference>
<keyword evidence="4" id="KW-1185">Reference proteome</keyword>
<sequence length="771" mass="88846">MSNNTQKKMKQEDNKNGLMSKFRKSIRKKKETKDIPNEKTVTIVQEPQSNTKEKADSDYAKSIDSNNNRNSMYSLNRSSMLPDMDKLYEEFEKVKNEADKVKEDLEHRNQTLTNELEASKQTIEKLQKGDSAQPDNTEFDQLKIELQQKDVIVQELNSQLATIKDEFEKFKKETSERIQVEPEELNKKAVLVDNQQEIINLKSELEQRNSTIQQLTSELTATKKDDEKFSVKQEKNNDAQNKIEQLQLALNESKAENAKLLTEIGQKVNHIDQLTSDLTASQKEIKSTSNENITLKAIIEETRSSLDSSVEENAHLTTSLEKTQSLLKLKTKELNNLTNLMENSKRSLSKNTDEIADLKDDVKKGEKIINELRAELKASKVEAETAKKAVTEQQQHFDQSTKIKLEKIVAEKEEMIKENKMIAAELQNAKSEIRDLKTKKSESESAQKVLQHELKQYNSSLQELKDQLESRDQTIQNQLEMIKLTVPKDHHDSVQSELESIKAELYSVKYKHENVSTPDELREELSSTKAELKATREASEWEKSRNERIISELRHQYETLSTSLRVKEQEFEKYNALEQQYIKLQQQNDSTKMQLQQNESMKIQLQQQKQQNELMKIQLQQQNESAKTQAQKLIKENERLRTEKSKLESARKAREQTEKAQQSQKSSKTSPKISVIPIESEPIETVIDRSIGQTTSPKLQPTSTSHSNNSKHNDVVETTQTTRSVEVIPQANIMSPEGQQNVAISQSKKEEGWVTVQKRRHIKPRNSTVMT</sequence>
<proteinExistence type="predicted"/>
<feature type="compositionally biased region" description="Basic and acidic residues" evidence="2">
    <location>
        <begin position="633"/>
        <end position="658"/>
    </location>
</feature>
<feature type="coiled-coil region" evidence="1">
    <location>
        <begin position="320"/>
        <end position="481"/>
    </location>
</feature>
<feature type="compositionally biased region" description="Polar residues" evidence="2">
    <location>
        <begin position="39"/>
        <end position="50"/>
    </location>
</feature>
<feature type="region of interest" description="Disordered" evidence="2">
    <location>
        <begin position="738"/>
        <end position="758"/>
    </location>
</feature>
<feature type="region of interest" description="Disordered" evidence="2">
    <location>
        <begin position="693"/>
        <end position="720"/>
    </location>
</feature>
<feature type="coiled-coil region" evidence="1">
    <location>
        <begin position="84"/>
        <end position="173"/>
    </location>
</feature>
<evidence type="ECO:0000313" key="3">
    <source>
        <dbReference type="EMBL" id="CAG8436035.1"/>
    </source>
</evidence>
<reference evidence="3" key="1">
    <citation type="submission" date="2021-06" db="EMBL/GenBank/DDBJ databases">
        <authorList>
            <person name="Kallberg Y."/>
            <person name="Tangrot J."/>
            <person name="Rosling A."/>
        </authorList>
    </citation>
    <scope>NUCLEOTIDE SEQUENCE</scope>
    <source>
        <strain evidence="3">AZ414A</strain>
    </source>
</reference>
<name>A0A9N8YNK1_9GLOM</name>
<feature type="compositionally biased region" description="Polar residues" evidence="2">
    <location>
        <begin position="63"/>
        <end position="77"/>
    </location>
</feature>
<dbReference type="PANTHER" id="PTHR23159">
    <property type="entry name" value="CENTROSOMAL PROTEIN 2"/>
    <property type="match status" value="1"/>
</dbReference>
<dbReference type="OrthoDB" id="10255522at2759"/>
<accession>A0A9N8YNK1</accession>
<dbReference type="PANTHER" id="PTHR23159:SF31">
    <property type="entry name" value="CENTROSOME-ASSOCIATED PROTEIN CEP250 ISOFORM X1"/>
    <property type="match status" value="1"/>
</dbReference>
<feature type="coiled-coil region" evidence="1">
    <location>
        <begin position="198"/>
        <end position="291"/>
    </location>
</feature>
<feature type="region of interest" description="Disordered" evidence="2">
    <location>
        <begin position="1"/>
        <end position="77"/>
    </location>
</feature>
<feature type="compositionally biased region" description="Basic and acidic residues" evidence="2">
    <location>
        <begin position="51"/>
        <end position="61"/>
    </location>
</feature>
<evidence type="ECO:0000256" key="1">
    <source>
        <dbReference type="SAM" id="Coils"/>
    </source>
</evidence>
<organism evidence="3 4">
    <name type="scientific">Diversispora eburnea</name>
    <dbReference type="NCBI Taxonomy" id="1213867"/>
    <lineage>
        <taxon>Eukaryota</taxon>
        <taxon>Fungi</taxon>
        <taxon>Fungi incertae sedis</taxon>
        <taxon>Mucoromycota</taxon>
        <taxon>Glomeromycotina</taxon>
        <taxon>Glomeromycetes</taxon>
        <taxon>Diversisporales</taxon>
        <taxon>Diversisporaceae</taxon>
        <taxon>Diversispora</taxon>
    </lineage>
</organism>
<evidence type="ECO:0000256" key="2">
    <source>
        <dbReference type="SAM" id="MobiDB-lite"/>
    </source>
</evidence>
<feature type="compositionally biased region" description="Low complexity" evidence="2">
    <location>
        <begin position="659"/>
        <end position="673"/>
    </location>
</feature>